<dbReference type="Pfam" id="PF06413">
    <property type="entry name" value="Neugrin"/>
    <property type="match status" value="1"/>
</dbReference>
<accession>A0AAN9Z540</accession>
<dbReference type="AlphaFoldDB" id="A0AAN9Z540"/>
<evidence type="ECO:0000313" key="2">
    <source>
        <dbReference type="Proteomes" id="UP001378592"/>
    </source>
</evidence>
<name>A0AAN9Z540_9ORTH</name>
<dbReference type="Proteomes" id="UP001378592">
    <property type="component" value="Unassembled WGS sequence"/>
</dbReference>
<dbReference type="InterPro" id="IPR010487">
    <property type="entry name" value="NGRN/Rrg9"/>
</dbReference>
<comment type="caution">
    <text evidence="1">The sequence shown here is derived from an EMBL/GenBank/DDBJ whole genome shotgun (WGS) entry which is preliminary data.</text>
</comment>
<dbReference type="PANTHER" id="PTHR13475">
    <property type="entry name" value="NEUGRIN"/>
    <property type="match status" value="1"/>
</dbReference>
<dbReference type="EMBL" id="JAZDUA010000238">
    <property type="protein sequence ID" value="KAK7863157.1"/>
    <property type="molecule type" value="Genomic_DNA"/>
</dbReference>
<evidence type="ECO:0000313" key="1">
    <source>
        <dbReference type="EMBL" id="KAK7863157.1"/>
    </source>
</evidence>
<reference evidence="1 2" key="1">
    <citation type="submission" date="2024-03" db="EMBL/GenBank/DDBJ databases">
        <title>The genome assembly and annotation of the cricket Gryllus longicercus Weissman &amp; Gray.</title>
        <authorList>
            <person name="Szrajer S."/>
            <person name="Gray D."/>
            <person name="Ylla G."/>
        </authorList>
    </citation>
    <scope>NUCLEOTIDE SEQUENCE [LARGE SCALE GENOMIC DNA]</scope>
    <source>
        <strain evidence="1">DAG 2021-001</strain>
        <tissue evidence="1">Whole body minus gut</tissue>
    </source>
</reference>
<gene>
    <name evidence="1" type="ORF">R5R35_012771</name>
</gene>
<evidence type="ECO:0008006" key="3">
    <source>
        <dbReference type="Google" id="ProtNLM"/>
    </source>
</evidence>
<dbReference type="GO" id="GO:0005634">
    <property type="term" value="C:nucleus"/>
    <property type="evidence" value="ECO:0007669"/>
    <property type="project" value="TreeGrafter"/>
</dbReference>
<dbReference type="PANTHER" id="PTHR13475:SF3">
    <property type="entry name" value="NEUGRIN"/>
    <property type="match status" value="1"/>
</dbReference>
<proteinExistence type="predicted"/>
<keyword evidence="2" id="KW-1185">Reference proteome</keyword>
<protein>
    <recommendedName>
        <fullName evidence="3">Neurite outgrowth-associated protein</fullName>
    </recommendedName>
</protein>
<sequence length="383" mass="45074">MYRRDLSTTLVSLHKLTYAMHKITVLSQIKVRSLRSLASKRVPNPGIERRLTALDYNDKDCLSHEELYELENSESDFMNVHLTQYEQERGMQKMQNKVRTKILEKKYFNKEVEPAMLTWEEREQIYQLHKLNPDKWNVHTLSESFPASQSAIEKILRAKWRPACVNRINQYNKSVERNWKLLSEGKLDISEETRAHLSRFSSREKQIFPPTTSYSREITKSIISPKCKEFYRIVQAAKSEELITDPFQKLRQSFAQNSFQNPPEETYVLDNGEKKLQTVNTLDMYREMVLKSGKPLNSEDKAMLDSYKISLEKRNEPKKSISSNDFSDVAFDKYPVASLKPQNKIYVHIQIPHHLKKKGILYKLDDCYYDEDGELLYRVPGML</sequence>
<organism evidence="1 2">
    <name type="scientific">Gryllus longicercus</name>
    <dbReference type="NCBI Taxonomy" id="2509291"/>
    <lineage>
        <taxon>Eukaryota</taxon>
        <taxon>Metazoa</taxon>
        <taxon>Ecdysozoa</taxon>
        <taxon>Arthropoda</taxon>
        <taxon>Hexapoda</taxon>
        <taxon>Insecta</taxon>
        <taxon>Pterygota</taxon>
        <taxon>Neoptera</taxon>
        <taxon>Polyneoptera</taxon>
        <taxon>Orthoptera</taxon>
        <taxon>Ensifera</taxon>
        <taxon>Gryllidea</taxon>
        <taxon>Grylloidea</taxon>
        <taxon>Gryllidae</taxon>
        <taxon>Gryllinae</taxon>
        <taxon>Gryllus</taxon>
    </lineage>
</organism>